<comment type="caution">
    <text evidence="2">The sequence shown here is derived from an EMBL/GenBank/DDBJ whole genome shotgun (WGS) entry which is preliminary data.</text>
</comment>
<evidence type="ECO:0000313" key="2">
    <source>
        <dbReference type="EMBL" id="PSS29615.1"/>
    </source>
</evidence>
<reference evidence="2 3" key="1">
    <citation type="submission" date="2018-02" db="EMBL/GenBank/DDBJ databases">
        <title>Genome sequence of the basidiomycete white-rot fungus Phlebia centrifuga.</title>
        <authorList>
            <person name="Granchi Z."/>
            <person name="Peng M."/>
            <person name="de Vries R.P."/>
            <person name="Hilden K."/>
            <person name="Makela M.R."/>
            <person name="Grigoriev I."/>
            <person name="Riley R."/>
        </authorList>
    </citation>
    <scope>NUCLEOTIDE SEQUENCE [LARGE SCALE GENOMIC DNA]</scope>
    <source>
        <strain evidence="2 3">FBCC195</strain>
    </source>
</reference>
<proteinExistence type="predicted"/>
<accession>A0A2R6RHW5</accession>
<dbReference type="Proteomes" id="UP000186601">
    <property type="component" value="Unassembled WGS sequence"/>
</dbReference>
<name>A0A2R6RHW5_9APHY</name>
<dbReference type="OrthoDB" id="2549021at2759"/>
<dbReference type="EMBL" id="MLYV02000256">
    <property type="protein sequence ID" value="PSS29615.1"/>
    <property type="molecule type" value="Genomic_DNA"/>
</dbReference>
<keyword evidence="3" id="KW-1185">Reference proteome</keyword>
<evidence type="ECO:0000313" key="3">
    <source>
        <dbReference type="Proteomes" id="UP000186601"/>
    </source>
</evidence>
<gene>
    <name evidence="2" type="ORF">PHLCEN_2v2763</name>
</gene>
<feature type="transmembrane region" description="Helical" evidence="1">
    <location>
        <begin position="23"/>
        <end position="44"/>
    </location>
</feature>
<keyword evidence="1" id="KW-0472">Membrane</keyword>
<dbReference type="AlphaFoldDB" id="A0A2R6RHW5"/>
<sequence>MPDSQEEAQYFVFVLVSHPDTLLWYWVLAVVPYLLWAFCTNHTLEECERIFKARKLRLVAVAYFAELAPRFQSRWLCGIKLLPRSSYSFGLTLSSTATSTFSLF</sequence>
<evidence type="ECO:0000256" key="1">
    <source>
        <dbReference type="SAM" id="Phobius"/>
    </source>
</evidence>
<protein>
    <submittedName>
        <fullName evidence="2">Uncharacterized protein</fullName>
    </submittedName>
</protein>
<organism evidence="2 3">
    <name type="scientific">Hermanssonia centrifuga</name>
    <dbReference type="NCBI Taxonomy" id="98765"/>
    <lineage>
        <taxon>Eukaryota</taxon>
        <taxon>Fungi</taxon>
        <taxon>Dikarya</taxon>
        <taxon>Basidiomycota</taxon>
        <taxon>Agaricomycotina</taxon>
        <taxon>Agaricomycetes</taxon>
        <taxon>Polyporales</taxon>
        <taxon>Meruliaceae</taxon>
        <taxon>Hermanssonia</taxon>
    </lineage>
</organism>
<keyword evidence="1" id="KW-0812">Transmembrane</keyword>
<keyword evidence="1" id="KW-1133">Transmembrane helix</keyword>